<keyword evidence="5" id="KW-0238">DNA-binding</keyword>
<dbReference type="PANTHER" id="PTHR31313:SF79">
    <property type="entry name" value="C6 FINGER DOMAIN-CONTAINING PROTEIN"/>
    <property type="match status" value="1"/>
</dbReference>
<dbReference type="InterPro" id="IPR001138">
    <property type="entry name" value="Zn2Cys6_DnaBD"/>
</dbReference>
<evidence type="ECO:0000256" key="4">
    <source>
        <dbReference type="ARBA" id="ARBA00023015"/>
    </source>
</evidence>
<organism evidence="10 11">
    <name type="scientific">Funneliformis geosporum</name>
    <dbReference type="NCBI Taxonomy" id="1117311"/>
    <lineage>
        <taxon>Eukaryota</taxon>
        <taxon>Fungi</taxon>
        <taxon>Fungi incertae sedis</taxon>
        <taxon>Mucoromycota</taxon>
        <taxon>Glomeromycotina</taxon>
        <taxon>Glomeromycetes</taxon>
        <taxon>Glomerales</taxon>
        <taxon>Glomeraceae</taxon>
        <taxon>Funneliformis</taxon>
    </lineage>
</organism>
<dbReference type="Pfam" id="PF04082">
    <property type="entry name" value="Fungal_trans"/>
    <property type="match status" value="1"/>
</dbReference>
<feature type="region of interest" description="Disordered" evidence="8">
    <location>
        <begin position="770"/>
        <end position="809"/>
    </location>
</feature>
<dbReference type="Pfam" id="PF00172">
    <property type="entry name" value="Zn_clus"/>
    <property type="match status" value="1"/>
</dbReference>
<gene>
    <name evidence="10" type="ORF">FWILDA_LOCUS7372</name>
</gene>
<dbReference type="InterPro" id="IPR007219">
    <property type="entry name" value="XnlR_reg_dom"/>
</dbReference>
<dbReference type="CDD" id="cd12148">
    <property type="entry name" value="fungal_TF_MHR"/>
    <property type="match status" value="1"/>
</dbReference>
<dbReference type="PROSITE" id="PS50048">
    <property type="entry name" value="ZN2_CY6_FUNGAL_2"/>
    <property type="match status" value="1"/>
</dbReference>
<keyword evidence="7" id="KW-0539">Nucleus</keyword>
<keyword evidence="6" id="KW-0804">Transcription</keyword>
<dbReference type="EMBL" id="CAMKVN010001440">
    <property type="protein sequence ID" value="CAI2176000.1"/>
    <property type="molecule type" value="Genomic_DNA"/>
</dbReference>
<protein>
    <submittedName>
        <fullName evidence="10">8084_t:CDS:1</fullName>
    </submittedName>
</protein>
<comment type="caution">
    <text evidence="10">The sequence shown here is derived from an EMBL/GenBank/DDBJ whole genome shotgun (WGS) entry which is preliminary data.</text>
</comment>
<evidence type="ECO:0000256" key="8">
    <source>
        <dbReference type="SAM" id="MobiDB-lite"/>
    </source>
</evidence>
<feature type="compositionally biased region" description="Polar residues" evidence="8">
    <location>
        <begin position="800"/>
        <end position="809"/>
    </location>
</feature>
<keyword evidence="2" id="KW-0479">Metal-binding</keyword>
<dbReference type="SUPFAM" id="SSF57701">
    <property type="entry name" value="Zn2/Cys6 DNA-binding domain"/>
    <property type="match status" value="1"/>
</dbReference>
<reference evidence="10" key="1">
    <citation type="submission" date="2022-08" db="EMBL/GenBank/DDBJ databases">
        <authorList>
            <person name="Kallberg Y."/>
            <person name="Tangrot J."/>
            <person name="Rosling A."/>
        </authorList>
    </citation>
    <scope>NUCLEOTIDE SEQUENCE</scope>
    <source>
        <strain evidence="10">Wild A</strain>
    </source>
</reference>
<dbReference type="GO" id="GO:0006351">
    <property type="term" value="P:DNA-templated transcription"/>
    <property type="evidence" value="ECO:0007669"/>
    <property type="project" value="InterPro"/>
</dbReference>
<dbReference type="GO" id="GO:0000981">
    <property type="term" value="F:DNA-binding transcription factor activity, RNA polymerase II-specific"/>
    <property type="evidence" value="ECO:0007669"/>
    <property type="project" value="InterPro"/>
</dbReference>
<comment type="subcellular location">
    <subcellularLocation>
        <location evidence="1">Nucleus</location>
    </subcellularLocation>
</comment>
<feature type="compositionally biased region" description="Low complexity" evidence="8">
    <location>
        <begin position="771"/>
        <end position="785"/>
    </location>
</feature>
<evidence type="ECO:0000256" key="3">
    <source>
        <dbReference type="ARBA" id="ARBA00022833"/>
    </source>
</evidence>
<dbReference type="SMART" id="SM00906">
    <property type="entry name" value="Fungal_trans"/>
    <property type="match status" value="1"/>
</dbReference>
<sequence>MMEYVFVDDLHRYKRLKVTRACESCRRRKVKCDGGSGGSQTPCSSCRKLKIDCIFSNMAMKRTAPKTEQEQMDERLQRSENLLHKLDDEEKQVRKVNCVDYVDTLTDVLGHMKIEYTGRANYIYSMEGRMIKDGEPRGVDIPQEMFILVEPPLPYHQFPSNGCNPSPELINHLINLYFIHVHQYVPILHKSDFLRRLNDKSNPISPLLLYSVLAMGAKFSDDVNVRLDPMKPETAGYPYYNRAKDLLDDFLDTPRLSTIQAQVLMLKFQEGIRRPGFFFRSWLYFGVIIRMAQDLGLNKNYEKWNLQISRGDMIARKRIWQICFLCDQFMSGAQGREVVISLSNTDIELPRKEDYEDEQELQLQTDFVHFVRLAKILASVMSVIAPSSSGALLQAWTANPKLQILDDVLDAWLQALPSRLKCHPTMENNSNSLPQLPTSHFAGFLNVLYHTIVILLHRPYISTIDNGKVPQSNPQHLNMCTTSANSISQIAQTMFEHWGPMVFQYPIRGGNYGVYCLVAASMIHLVNMSSPEVRVSRLAHDHLLRTLGVLKVCVEHSAAWDLRDKVNNLEAAFSAQQARQSAVAMLFHPGSQPNSPNLMSHMAGRPRRPIVRRRATTQNTSELRPAETNQPIFQNSLPNNFSNYPQNTSPPHFHERSLYILSEDHPSEQHAFPSEHERSASLDQFDFIPAQPSIEENSLLTNSLGQIPITSSGLTVPTSGSFNPLLHMQNSKQFDIDSNGSFWDANSLLLWNNQFPNTTAHQMWAQNGGISPLSISTSPSADSPSGHQSSDHGSPASIEHYSQSNAGSPANSVVDPVIVASQNTDDLMLGTENVWFS</sequence>
<keyword evidence="4" id="KW-0805">Transcription regulation</keyword>
<dbReference type="SMART" id="SM00066">
    <property type="entry name" value="GAL4"/>
    <property type="match status" value="1"/>
</dbReference>
<evidence type="ECO:0000256" key="5">
    <source>
        <dbReference type="ARBA" id="ARBA00023125"/>
    </source>
</evidence>
<evidence type="ECO:0000256" key="2">
    <source>
        <dbReference type="ARBA" id="ARBA00022723"/>
    </source>
</evidence>
<evidence type="ECO:0000313" key="11">
    <source>
        <dbReference type="Proteomes" id="UP001153678"/>
    </source>
</evidence>
<evidence type="ECO:0000256" key="6">
    <source>
        <dbReference type="ARBA" id="ARBA00023163"/>
    </source>
</evidence>
<dbReference type="PANTHER" id="PTHR31313">
    <property type="entry name" value="TY1 ENHANCER ACTIVATOR"/>
    <property type="match status" value="1"/>
</dbReference>
<dbReference type="OrthoDB" id="2283631at2759"/>
<dbReference type="PROSITE" id="PS00463">
    <property type="entry name" value="ZN2_CY6_FUNGAL_1"/>
    <property type="match status" value="1"/>
</dbReference>
<proteinExistence type="predicted"/>
<dbReference type="GO" id="GO:0003677">
    <property type="term" value="F:DNA binding"/>
    <property type="evidence" value="ECO:0007669"/>
    <property type="project" value="UniProtKB-KW"/>
</dbReference>
<dbReference type="CDD" id="cd00067">
    <property type="entry name" value="GAL4"/>
    <property type="match status" value="1"/>
</dbReference>
<dbReference type="Gene3D" id="4.10.240.10">
    <property type="entry name" value="Zn(2)-C6 fungal-type DNA-binding domain"/>
    <property type="match status" value="1"/>
</dbReference>
<dbReference type="GO" id="GO:0005634">
    <property type="term" value="C:nucleus"/>
    <property type="evidence" value="ECO:0007669"/>
    <property type="project" value="UniProtKB-SubCell"/>
</dbReference>
<evidence type="ECO:0000313" key="10">
    <source>
        <dbReference type="EMBL" id="CAI2176000.1"/>
    </source>
</evidence>
<evidence type="ECO:0000256" key="1">
    <source>
        <dbReference type="ARBA" id="ARBA00004123"/>
    </source>
</evidence>
<dbReference type="GO" id="GO:0008270">
    <property type="term" value="F:zinc ion binding"/>
    <property type="evidence" value="ECO:0007669"/>
    <property type="project" value="InterPro"/>
</dbReference>
<dbReference type="InterPro" id="IPR051615">
    <property type="entry name" value="Transcr_Regulatory_Elem"/>
</dbReference>
<keyword evidence="3" id="KW-0862">Zinc</keyword>
<name>A0A9W4WZV8_9GLOM</name>
<dbReference type="AlphaFoldDB" id="A0A9W4WZV8"/>
<dbReference type="InterPro" id="IPR036864">
    <property type="entry name" value="Zn2-C6_fun-type_DNA-bd_sf"/>
</dbReference>
<keyword evidence="11" id="KW-1185">Reference proteome</keyword>
<feature type="domain" description="Zn(2)-C6 fungal-type" evidence="9">
    <location>
        <begin position="21"/>
        <end position="55"/>
    </location>
</feature>
<evidence type="ECO:0000256" key="7">
    <source>
        <dbReference type="ARBA" id="ARBA00023242"/>
    </source>
</evidence>
<evidence type="ECO:0000259" key="9">
    <source>
        <dbReference type="PROSITE" id="PS50048"/>
    </source>
</evidence>
<dbReference type="Proteomes" id="UP001153678">
    <property type="component" value="Unassembled WGS sequence"/>
</dbReference>
<accession>A0A9W4WZV8</accession>